<dbReference type="RefSeq" id="WP_216633125.1">
    <property type="nucleotide sequence ID" value="NZ_JAHLQN010000001.1"/>
</dbReference>
<accession>A0ABS6FDS7</accession>
<keyword evidence="2" id="KW-1185">Reference proteome</keyword>
<organism evidence="1 2">
    <name type="scientific">Dysosmobacter acutus</name>
    <dbReference type="NCBI Taxonomy" id="2841504"/>
    <lineage>
        <taxon>Bacteria</taxon>
        <taxon>Bacillati</taxon>
        <taxon>Bacillota</taxon>
        <taxon>Clostridia</taxon>
        <taxon>Eubacteriales</taxon>
        <taxon>Oscillospiraceae</taxon>
        <taxon>Dysosmobacter</taxon>
    </lineage>
</organism>
<evidence type="ECO:0000313" key="2">
    <source>
        <dbReference type="Proteomes" id="UP000787672"/>
    </source>
</evidence>
<dbReference type="EMBL" id="JAHLQN010000001">
    <property type="protein sequence ID" value="MBU5627791.1"/>
    <property type="molecule type" value="Genomic_DNA"/>
</dbReference>
<protein>
    <submittedName>
        <fullName evidence="1">Uncharacterized protein</fullName>
    </submittedName>
</protein>
<comment type="caution">
    <text evidence="1">The sequence shown here is derived from an EMBL/GenBank/DDBJ whole genome shotgun (WGS) entry which is preliminary data.</text>
</comment>
<proteinExistence type="predicted"/>
<sequence>MGLLRVLFELIFLPPRREFTPVPDEWPPDGSLHFIKCTEEAQKSIPGTHIQYEFGSNVGEDDYRIVKLSLEIMKRFCGYKRVLTKISSVTEFPKKEKWVPERFTIRYNRFLENSDSSIPIYLRDENTLFLLTQSFDGKAFWANKEVSTADYCYFHFYLLPDALMIHNAKDAAEAVDAGKYDVWFELVEYGPCALNVILNAETVDAKSLQAVIEKVCKENDILFLNPPGAEV</sequence>
<evidence type="ECO:0000313" key="1">
    <source>
        <dbReference type="EMBL" id="MBU5627791.1"/>
    </source>
</evidence>
<reference evidence="1 2" key="1">
    <citation type="submission" date="2021-06" db="EMBL/GenBank/DDBJ databases">
        <authorList>
            <person name="Sun Q."/>
            <person name="Li D."/>
        </authorList>
    </citation>
    <scope>NUCLEOTIDE SEQUENCE [LARGE SCALE GENOMIC DNA]</scope>
    <source>
        <strain evidence="1 2">MSJ-2</strain>
    </source>
</reference>
<gene>
    <name evidence="1" type="ORF">KQI82_12810</name>
</gene>
<name>A0ABS6FDS7_9FIRM</name>
<dbReference type="Proteomes" id="UP000787672">
    <property type="component" value="Unassembled WGS sequence"/>
</dbReference>